<comment type="caution">
    <text evidence="3">The sequence shown here is derived from an EMBL/GenBank/DDBJ whole genome shotgun (WGS) entry which is preliminary data.</text>
</comment>
<dbReference type="RefSeq" id="XP_043060868.1">
    <property type="nucleotide sequence ID" value="XM_043201973.1"/>
</dbReference>
<dbReference type="GO" id="GO:0070131">
    <property type="term" value="P:positive regulation of mitochondrial translation"/>
    <property type="evidence" value="ECO:0007669"/>
    <property type="project" value="TreeGrafter"/>
</dbReference>
<dbReference type="GeneID" id="66125642"/>
<dbReference type="GO" id="GO:0005739">
    <property type="term" value="C:mitochondrion"/>
    <property type="evidence" value="ECO:0007669"/>
    <property type="project" value="UniProtKB-ARBA"/>
</dbReference>
<evidence type="ECO:0000256" key="1">
    <source>
        <dbReference type="ARBA" id="ARBA00008306"/>
    </source>
</evidence>
<proteinExistence type="inferred from homology"/>
<accession>A0AAN6DGM2</accession>
<dbReference type="Pfam" id="PF02582">
    <property type="entry name" value="DUF155"/>
    <property type="match status" value="1"/>
</dbReference>
<dbReference type="EMBL" id="JAHLVD010000005">
    <property type="protein sequence ID" value="KAG7850043.1"/>
    <property type="molecule type" value="Genomic_DNA"/>
</dbReference>
<reference evidence="3 6" key="1">
    <citation type="journal article" date="2021" name="G3 (Bethesda)">
        <title>Genomic diversity, chromosomal rearrangements, and interspecies hybridization in the ogataea polymorpha species complex.</title>
        <authorList>
            <person name="Hanson S.J."/>
            <person name="Cinneide E.O."/>
            <person name="Salzberg L.I."/>
            <person name="Wolfe K.H."/>
            <person name="McGowan J."/>
            <person name="Fitzpatrick D.A."/>
            <person name="Matlin K."/>
        </authorList>
    </citation>
    <scope>NUCLEOTIDE SEQUENCE</scope>
    <source>
        <strain evidence="4">51-138</strain>
        <strain evidence="3">61-244</strain>
    </source>
</reference>
<dbReference type="PANTHER" id="PTHR16255:SF1">
    <property type="entry name" value="REQUIRED FOR MEIOTIC NUCLEAR DIVISION PROTEIN 1 HOMOLOG"/>
    <property type="match status" value="1"/>
</dbReference>
<evidence type="ECO:0000313" key="5">
    <source>
        <dbReference type="Proteomes" id="UP001196530"/>
    </source>
</evidence>
<name>A0AAN6DGM2_PICAN</name>
<dbReference type="EMBL" id="JAHLUX010000003">
    <property type="protein sequence ID" value="KAG7820154.1"/>
    <property type="molecule type" value="Genomic_DNA"/>
</dbReference>
<comment type="similarity">
    <text evidence="1">Belongs to the RMD1/sif2 family.</text>
</comment>
<dbReference type="InterPro" id="IPR051624">
    <property type="entry name" value="RMD1/Sad1-interacting"/>
</dbReference>
<evidence type="ECO:0000313" key="6">
    <source>
        <dbReference type="Proteomes" id="UP001197328"/>
    </source>
</evidence>
<organism evidence="3 5">
    <name type="scientific">Pichia angusta</name>
    <name type="common">Yeast</name>
    <name type="synonym">Hansenula polymorpha</name>
    <dbReference type="NCBI Taxonomy" id="870730"/>
    <lineage>
        <taxon>Eukaryota</taxon>
        <taxon>Fungi</taxon>
        <taxon>Dikarya</taxon>
        <taxon>Ascomycota</taxon>
        <taxon>Saccharomycotina</taxon>
        <taxon>Pichiomycetes</taxon>
        <taxon>Pichiales</taxon>
        <taxon>Pichiaceae</taxon>
        <taxon>Ogataea</taxon>
    </lineage>
</organism>
<dbReference type="PANTHER" id="PTHR16255">
    <property type="entry name" value="REQUIRED FOR MEIOTIC NUCLEAR DIVISION PROTEIN 1 HOMOLOG"/>
    <property type="match status" value="1"/>
</dbReference>
<dbReference type="Proteomes" id="UP001196530">
    <property type="component" value="Unassembled WGS sequence"/>
</dbReference>
<evidence type="ECO:0000313" key="4">
    <source>
        <dbReference type="EMBL" id="KAG7850043.1"/>
    </source>
</evidence>
<evidence type="ECO:0000313" key="3">
    <source>
        <dbReference type="EMBL" id="KAG7820154.1"/>
    </source>
</evidence>
<dbReference type="AlphaFoldDB" id="A0AAN6DGM2"/>
<evidence type="ECO:0000259" key="2">
    <source>
        <dbReference type="Pfam" id="PF02582"/>
    </source>
</evidence>
<dbReference type="Proteomes" id="UP001197328">
    <property type="component" value="Unassembled WGS sequence"/>
</dbReference>
<gene>
    <name evidence="3" type="ORF">KL928_001591</name>
    <name evidence="4" type="ORF">KL940_002411</name>
</gene>
<keyword evidence="6" id="KW-1185">Reference proteome</keyword>
<protein>
    <recommendedName>
        <fullName evidence="2">DUF155 domain-containing protein</fullName>
    </recommendedName>
</protein>
<dbReference type="InterPro" id="IPR003734">
    <property type="entry name" value="DUF155"/>
</dbReference>
<feature type="domain" description="DUF155" evidence="2">
    <location>
        <begin position="123"/>
        <end position="301"/>
    </location>
</feature>
<sequence>MFRTTLRQVPNLTVLGLKFPRVCVPSLRWHRLLATSIPPARKVIRRAPNDSLLSQSYAIPDERSKTSHQGLPLRPCVAVTACEVFDLENVRSVLSEHHIESEEIVRNEAVHYQVRDAPVRTDVFVLHSGTVVSWGMPEQDVLDKVLPLLRSSMNTPYEIQTEDLDYIEYESGQEKEGQTSTIDHEIICIKGEPRQKMLDKLAFSYGISRSTRLAVLESSLEKHIQLTRNTTENLSQGKQLGIGAREVLQSSGKLLLLRGKLNLYSELVETPDLYWTEPNLEKIYNHVSRILDVNTRISILNRKLDYCSDEARALLDILTTRKGTRLEWIVIYLIMIEVLFEMHHFYERYEEHQKEKELPANSL</sequence>